<dbReference type="EMBL" id="WLYK01000005">
    <property type="protein sequence ID" value="MTD14976.1"/>
    <property type="molecule type" value="Genomic_DNA"/>
</dbReference>
<evidence type="ECO:0000313" key="6">
    <source>
        <dbReference type="Proteomes" id="UP000460221"/>
    </source>
</evidence>
<dbReference type="RefSeq" id="WP_154768967.1">
    <property type="nucleotide sequence ID" value="NZ_WLYK01000005.1"/>
</dbReference>
<protein>
    <recommendedName>
        <fullName evidence="4">VWFA domain-containing protein</fullName>
    </recommendedName>
</protein>
<feature type="compositionally biased region" description="Low complexity" evidence="1">
    <location>
        <begin position="894"/>
        <end position="904"/>
    </location>
</feature>
<feature type="signal peptide" evidence="3">
    <location>
        <begin position="1"/>
        <end position="19"/>
    </location>
</feature>
<comment type="caution">
    <text evidence="5">The sequence shown here is derived from an EMBL/GenBank/DDBJ whole genome shotgun (WGS) entry which is preliminary data.</text>
</comment>
<evidence type="ECO:0000259" key="4">
    <source>
        <dbReference type="PROSITE" id="PS50234"/>
    </source>
</evidence>
<reference evidence="5 6" key="1">
    <citation type="submission" date="2019-11" db="EMBL/GenBank/DDBJ databases">
        <authorList>
            <person name="Jiang L.-Q."/>
        </authorList>
    </citation>
    <scope>NUCLEOTIDE SEQUENCE [LARGE SCALE GENOMIC DNA]</scope>
    <source>
        <strain evidence="5 6">YIM 132087</strain>
    </source>
</reference>
<feature type="region of interest" description="Disordered" evidence="1">
    <location>
        <begin position="210"/>
        <end position="229"/>
    </location>
</feature>
<keyword evidence="3" id="KW-0732">Signal</keyword>
<sequence>MTRVLRLLAVLGAALIALAVLPTGAGAVTPGRVGATAAPAAEGSDPLAALNSCLVANKAGDVLILLDVSGSVSGNDPTGARIDAAKALLASLAGRIADPESEINGAALSVAIAGFGETVFQGGREVDPADAVWSPLDDATLPAAQQDLESYRSSFPGKETDYWTAMNWAAEAEEAHAAASGTPVADGCHLVFWFTDGAYLIDPRDDEDRWGDTTTKDTPWLPGGVSPAGTQAEADAIRDSGTEDFCRAGGLADRLRSDGLVIAAVGLGADDTQFELMRRIAEDPDGNCGDLPATGVFDRADVTTLLPLIEGLGSSDTQGEISTLPVCQQQACERTHKFRLDSSLRTVHIVGVPSVPGLVVEIRGPGGGNATIEPVAAGATGDPGTAAVDDVQISYQWISDKQLTIDMVRPAETANWTGEWQVTFIDRQGDNPDAVASTRVSLSADLALGAPDAPAEVQIGTDYTLPLRLTSLNGGEPQVGDPAPALASTVVLQPSAPGAAPVEVWTGDAGDLTDAGVVWKGVPSGTPLGAATLRMTLAVTTETGIELDPVVREIPVTVVPAPGTPTVGAAGVDFGALEGLGTASASLPVTGPGCVWVEPASALQAHPAGVTSVAIGGTHTSAGSCLQLTEGQTGSLPLTATPSAEGNGGVRGQVVVHLIPEASAGGGTGAEATQSVPFTLGLTRSASAPVVIGVFVAALVVGIGLPILVLWLTRRLAARYPEDVELSAVRMPVMVGPRSITTHTGGVPTLPSTWGVVPPPTDGRRTLQVEGIRWRARTGPLWSSAPGYSQAVDRPGSGGQAPFTGGPEHLARLPLAVQGTWAVLVRSLDDLASGAEVIAADLLLISAPRADAETRNRLLGDALGQAPGVLGDLRETVRQQRGSGSGPGAGAGAAGEPVPAGVPRAPERELGGPAPTPGWGGPTAAPSPGGWGQPGAPAPAPSPSPGWGSVPPAGPSPQRPADATPPSGTPAAPGWGSVPPPAPTPPAQTPPPQAPGWGDQPQGGGWGDPGPEPGGPTGWGSGR</sequence>
<feature type="compositionally biased region" description="Low complexity" evidence="1">
    <location>
        <begin position="960"/>
        <end position="977"/>
    </location>
</feature>
<feature type="compositionally biased region" description="Gly residues" evidence="1">
    <location>
        <begin position="883"/>
        <end position="893"/>
    </location>
</feature>
<keyword evidence="6" id="KW-1185">Reference proteome</keyword>
<evidence type="ECO:0000256" key="2">
    <source>
        <dbReference type="SAM" id="Phobius"/>
    </source>
</evidence>
<feature type="region of interest" description="Disordered" evidence="1">
    <location>
        <begin position="879"/>
        <end position="1023"/>
    </location>
</feature>
<keyword evidence="2" id="KW-0812">Transmembrane</keyword>
<evidence type="ECO:0000313" key="5">
    <source>
        <dbReference type="EMBL" id="MTD14976.1"/>
    </source>
</evidence>
<dbReference type="SUPFAM" id="SSF53300">
    <property type="entry name" value="vWA-like"/>
    <property type="match status" value="1"/>
</dbReference>
<evidence type="ECO:0000256" key="1">
    <source>
        <dbReference type="SAM" id="MobiDB-lite"/>
    </source>
</evidence>
<dbReference type="PROSITE" id="PS50234">
    <property type="entry name" value="VWFA"/>
    <property type="match status" value="1"/>
</dbReference>
<proteinExistence type="predicted"/>
<dbReference type="Gene3D" id="3.40.50.410">
    <property type="entry name" value="von Willebrand factor, type A domain"/>
    <property type="match status" value="1"/>
</dbReference>
<feature type="compositionally biased region" description="Pro residues" evidence="1">
    <location>
        <begin position="978"/>
        <end position="994"/>
    </location>
</feature>
<gene>
    <name evidence="5" type="ORF">GIS00_13610</name>
</gene>
<keyword evidence="2" id="KW-1133">Transmembrane helix</keyword>
<accession>A0A7K1FLJ7</accession>
<feature type="transmembrane region" description="Helical" evidence="2">
    <location>
        <begin position="690"/>
        <end position="712"/>
    </location>
</feature>
<feature type="domain" description="VWFA" evidence="4">
    <location>
        <begin position="61"/>
        <end position="312"/>
    </location>
</feature>
<dbReference type="InterPro" id="IPR002035">
    <property type="entry name" value="VWF_A"/>
</dbReference>
<feature type="chain" id="PRO_5039026242" description="VWFA domain-containing protein" evidence="3">
    <location>
        <begin position="20"/>
        <end position="1023"/>
    </location>
</feature>
<organism evidence="5 6">
    <name type="scientific">Nakamurella alba</name>
    <dbReference type="NCBI Taxonomy" id="2665158"/>
    <lineage>
        <taxon>Bacteria</taxon>
        <taxon>Bacillati</taxon>
        <taxon>Actinomycetota</taxon>
        <taxon>Actinomycetes</taxon>
        <taxon>Nakamurellales</taxon>
        <taxon>Nakamurellaceae</taxon>
        <taxon>Nakamurella</taxon>
    </lineage>
</organism>
<evidence type="ECO:0000256" key="3">
    <source>
        <dbReference type="SAM" id="SignalP"/>
    </source>
</evidence>
<dbReference type="AlphaFoldDB" id="A0A7K1FLJ7"/>
<keyword evidence="2" id="KW-0472">Membrane</keyword>
<dbReference type="InterPro" id="IPR036465">
    <property type="entry name" value="vWFA_dom_sf"/>
</dbReference>
<dbReference type="Proteomes" id="UP000460221">
    <property type="component" value="Unassembled WGS sequence"/>
</dbReference>
<name>A0A7K1FLJ7_9ACTN</name>